<gene>
    <name evidence="1" type="ORF">HHL23_01875</name>
</gene>
<comment type="caution">
    <text evidence="1">The sequence shown here is derived from an EMBL/GenBank/DDBJ whole genome shotgun (WGS) entry which is preliminary data.</text>
</comment>
<name>A0A7Y0FQM7_9FLAO</name>
<dbReference type="Proteomes" id="UP000544054">
    <property type="component" value="Unassembled WGS sequence"/>
</dbReference>
<dbReference type="RefSeq" id="WP_169233132.1">
    <property type="nucleotide sequence ID" value="NZ_JABBGI010000002.1"/>
</dbReference>
<sequence length="79" mass="9217">MKYSEALQYKKEALEKADESVLQSYHIIITPSDTGESAKYIEEFSKNPEDFNDNSCKKYASNDEYEMVSFRKETEEEGE</sequence>
<organism evidence="1 2">
    <name type="scientific">Chryseobacterium antibioticum</name>
    <dbReference type="NCBI Taxonomy" id="2728847"/>
    <lineage>
        <taxon>Bacteria</taxon>
        <taxon>Pseudomonadati</taxon>
        <taxon>Bacteroidota</taxon>
        <taxon>Flavobacteriia</taxon>
        <taxon>Flavobacteriales</taxon>
        <taxon>Weeksellaceae</taxon>
        <taxon>Chryseobacterium group</taxon>
        <taxon>Chryseobacterium</taxon>
    </lineage>
</organism>
<evidence type="ECO:0000313" key="1">
    <source>
        <dbReference type="EMBL" id="NML68549.1"/>
    </source>
</evidence>
<dbReference type="AlphaFoldDB" id="A0A7Y0FQM7"/>
<evidence type="ECO:0000313" key="2">
    <source>
        <dbReference type="Proteomes" id="UP000544054"/>
    </source>
</evidence>
<dbReference type="EMBL" id="JABBGI010000002">
    <property type="protein sequence ID" value="NML68549.1"/>
    <property type="molecule type" value="Genomic_DNA"/>
</dbReference>
<keyword evidence="2" id="KW-1185">Reference proteome</keyword>
<protein>
    <submittedName>
        <fullName evidence="1">Uncharacterized protein</fullName>
    </submittedName>
</protein>
<reference evidence="1 2" key="1">
    <citation type="submission" date="2020-04" db="EMBL/GenBank/DDBJ databases">
        <title>Chryseobacterium sp. RP-3-3 sp. nov., isolated from Jeju soil.</title>
        <authorList>
            <person name="Dahal R.H."/>
        </authorList>
    </citation>
    <scope>NUCLEOTIDE SEQUENCE [LARGE SCALE GENOMIC DNA]</scope>
    <source>
        <strain evidence="1 2">RP-3-3</strain>
    </source>
</reference>
<accession>A0A7Y0FQM7</accession>
<proteinExistence type="predicted"/>